<feature type="region of interest" description="Disordered" evidence="1">
    <location>
        <begin position="67"/>
        <end position="117"/>
    </location>
</feature>
<dbReference type="AlphaFoldDB" id="A0A5C5S522"/>
<evidence type="ECO:0000256" key="1">
    <source>
        <dbReference type="SAM" id="MobiDB-lite"/>
    </source>
</evidence>
<keyword evidence="4" id="KW-1185">Reference proteome</keyword>
<dbReference type="RefSeq" id="WP_146485719.1">
    <property type="nucleotide sequence ID" value="NZ_VIGX01000002.1"/>
</dbReference>
<sequence length="117" mass="11779">MTEPTEPQATPTAPIPPATATPAADAAPSKTGPSRKLLIAAIVFGLIGISGVSFTAGYWVNEVTGTHKAHSVHHRGPGGPDAKQHGPGRGEGPRMHRVTPTTGAPATSVTPTPAPTP</sequence>
<feature type="compositionally biased region" description="Low complexity" evidence="1">
    <location>
        <begin position="1"/>
        <end position="12"/>
    </location>
</feature>
<dbReference type="OrthoDB" id="4775143at2"/>
<feature type="transmembrane region" description="Helical" evidence="2">
    <location>
        <begin position="37"/>
        <end position="60"/>
    </location>
</feature>
<dbReference type="EMBL" id="VIGX01000002">
    <property type="protein sequence ID" value="TWS29738.1"/>
    <property type="molecule type" value="Genomic_DNA"/>
</dbReference>
<comment type="caution">
    <text evidence="3">The sequence shown here is derived from an EMBL/GenBank/DDBJ whole genome shotgun (WGS) entry which is preliminary data.</text>
</comment>
<feature type="compositionally biased region" description="Basic residues" evidence="1">
    <location>
        <begin position="67"/>
        <end position="76"/>
    </location>
</feature>
<feature type="region of interest" description="Disordered" evidence="1">
    <location>
        <begin position="1"/>
        <end position="32"/>
    </location>
</feature>
<evidence type="ECO:0000256" key="2">
    <source>
        <dbReference type="SAM" id="Phobius"/>
    </source>
</evidence>
<evidence type="ECO:0000313" key="4">
    <source>
        <dbReference type="Proteomes" id="UP000319375"/>
    </source>
</evidence>
<protein>
    <submittedName>
        <fullName evidence="3">Uncharacterized protein</fullName>
    </submittedName>
</protein>
<proteinExistence type="predicted"/>
<organism evidence="3 4">
    <name type="scientific">Tsukamurella conjunctivitidis</name>
    <dbReference type="NCBI Taxonomy" id="2592068"/>
    <lineage>
        <taxon>Bacteria</taxon>
        <taxon>Bacillati</taxon>
        <taxon>Actinomycetota</taxon>
        <taxon>Actinomycetes</taxon>
        <taxon>Mycobacteriales</taxon>
        <taxon>Tsukamurellaceae</taxon>
        <taxon>Tsukamurella</taxon>
    </lineage>
</organism>
<accession>A0A5C5S522</accession>
<feature type="compositionally biased region" description="Low complexity" evidence="1">
    <location>
        <begin position="99"/>
        <end position="111"/>
    </location>
</feature>
<gene>
    <name evidence="3" type="ORF">FK530_04145</name>
</gene>
<reference evidence="3 4" key="1">
    <citation type="submission" date="2019-06" db="EMBL/GenBank/DDBJ databases">
        <title>Tsukamurella conjunctivitidis sp. nov., Tsukamurella assacharolytica sp. nov. and Tsukamurella sputae sp. nov. isolated from patients with conjunctivitis, bacteraemia (lymphoma) and respiratory infection (sputum) in Hong Kong.</title>
        <authorList>
            <person name="Teng J.L.L."/>
            <person name="Lee H.H."/>
            <person name="Fong J.Y.H."/>
            <person name="Fok K.M.N."/>
            <person name="Lau S.K.P."/>
            <person name="Woo P.C.Y."/>
        </authorList>
    </citation>
    <scope>NUCLEOTIDE SEQUENCE [LARGE SCALE GENOMIC DNA]</scope>
    <source>
        <strain evidence="3 4">HKU72</strain>
    </source>
</reference>
<keyword evidence="2" id="KW-0472">Membrane</keyword>
<keyword evidence="2" id="KW-1133">Transmembrane helix</keyword>
<keyword evidence="2" id="KW-0812">Transmembrane</keyword>
<dbReference type="Proteomes" id="UP000319375">
    <property type="component" value="Unassembled WGS sequence"/>
</dbReference>
<evidence type="ECO:0000313" key="3">
    <source>
        <dbReference type="EMBL" id="TWS29738.1"/>
    </source>
</evidence>
<name>A0A5C5S522_9ACTN</name>